<dbReference type="RefSeq" id="WP_132151909.1">
    <property type="nucleotide sequence ID" value="NZ_SLWR01000008.1"/>
</dbReference>
<name>A0A4V2S3S2_9ACTN</name>
<dbReference type="PROSITE" id="PS00622">
    <property type="entry name" value="HTH_LUXR_1"/>
    <property type="match status" value="1"/>
</dbReference>
<dbReference type="CDD" id="cd06170">
    <property type="entry name" value="LuxR_C_like"/>
    <property type="match status" value="1"/>
</dbReference>
<dbReference type="GO" id="GO:0006355">
    <property type="term" value="P:regulation of DNA-templated transcription"/>
    <property type="evidence" value="ECO:0007669"/>
    <property type="project" value="InterPro"/>
</dbReference>
<dbReference type="InterPro" id="IPR036388">
    <property type="entry name" value="WH-like_DNA-bd_sf"/>
</dbReference>
<dbReference type="GO" id="GO:0005524">
    <property type="term" value="F:ATP binding"/>
    <property type="evidence" value="ECO:0007669"/>
    <property type="project" value="UniProtKB-KW"/>
</dbReference>
<dbReference type="InterPro" id="IPR041664">
    <property type="entry name" value="AAA_16"/>
</dbReference>
<dbReference type="GO" id="GO:0004016">
    <property type="term" value="F:adenylate cyclase activity"/>
    <property type="evidence" value="ECO:0007669"/>
    <property type="project" value="TreeGrafter"/>
</dbReference>
<dbReference type="OrthoDB" id="134933at2"/>
<dbReference type="SUPFAM" id="SSF52540">
    <property type="entry name" value="P-loop containing nucleoside triphosphate hydrolases"/>
    <property type="match status" value="1"/>
</dbReference>
<dbReference type="PANTHER" id="PTHR16305">
    <property type="entry name" value="TESTICULAR SOLUBLE ADENYLYL CYCLASE"/>
    <property type="match status" value="1"/>
</dbReference>
<evidence type="ECO:0000256" key="2">
    <source>
        <dbReference type="ARBA" id="ARBA00022840"/>
    </source>
</evidence>
<evidence type="ECO:0000256" key="1">
    <source>
        <dbReference type="ARBA" id="ARBA00022741"/>
    </source>
</evidence>
<organism evidence="4 5">
    <name type="scientific">Kribbella antiqua</name>
    <dbReference type="NCBI Taxonomy" id="2512217"/>
    <lineage>
        <taxon>Bacteria</taxon>
        <taxon>Bacillati</taxon>
        <taxon>Actinomycetota</taxon>
        <taxon>Actinomycetes</taxon>
        <taxon>Propionibacteriales</taxon>
        <taxon>Kribbellaceae</taxon>
        <taxon>Kribbella</taxon>
    </lineage>
</organism>
<dbReference type="EMBL" id="SLWR01000008">
    <property type="protein sequence ID" value="TCO45550.1"/>
    <property type="molecule type" value="Genomic_DNA"/>
</dbReference>
<dbReference type="Gene3D" id="1.25.40.10">
    <property type="entry name" value="Tetratricopeptide repeat domain"/>
    <property type="match status" value="1"/>
</dbReference>
<keyword evidence="5" id="KW-1185">Reference proteome</keyword>
<dbReference type="SUPFAM" id="SSF46894">
    <property type="entry name" value="C-terminal effector domain of the bipartite response regulators"/>
    <property type="match status" value="1"/>
</dbReference>
<evidence type="ECO:0000259" key="3">
    <source>
        <dbReference type="PROSITE" id="PS50043"/>
    </source>
</evidence>
<dbReference type="PANTHER" id="PTHR16305:SF35">
    <property type="entry name" value="TRANSCRIPTIONAL ACTIVATOR DOMAIN"/>
    <property type="match status" value="1"/>
</dbReference>
<evidence type="ECO:0000313" key="4">
    <source>
        <dbReference type="EMBL" id="TCO45550.1"/>
    </source>
</evidence>
<dbReference type="InterPro" id="IPR016032">
    <property type="entry name" value="Sig_transdc_resp-reg_C-effctor"/>
</dbReference>
<dbReference type="PRINTS" id="PR00038">
    <property type="entry name" value="HTHLUXR"/>
</dbReference>
<protein>
    <submittedName>
        <fullName evidence="4">Regulatory LuxR family protein</fullName>
    </submittedName>
</protein>
<keyword evidence="1" id="KW-0547">Nucleotide-binding</keyword>
<comment type="caution">
    <text evidence="4">The sequence shown here is derived from an EMBL/GenBank/DDBJ whole genome shotgun (WGS) entry which is preliminary data.</text>
</comment>
<accession>A0A4V2S3S2</accession>
<feature type="domain" description="HTH luxR-type" evidence="3">
    <location>
        <begin position="837"/>
        <end position="902"/>
    </location>
</feature>
<dbReference type="GO" id="GO:0003677">
    <property type="term" value="F:DNA binding"/>
    <property type="evidence" value="ECO:0007669"/>
    <property type="project" value="InterPro"/>
</dbReference>
<dbReference type="InterPro" id="IPR027417">
    <property type="entry name" value="P-loop_NTPase"/>
</dbReference>
<dbReference type="Pfam" id="PF13191">
    <property type="entry name" value="AAA_16"/>
    <property type="match status" value="1"/>
</dbReference>
<dbReference type="InterPro" id="IPR011990">
    <property type="entry name" value="TPR-like_helical_dom_sf"/>
</dbReference>
<reference evidence="4 5" key="1">
    <citation type="journal article" date="2015" name="Stand. Genomic Sci.">
        <title>Genomic Encyclopedia of Bacterial and Archaeal Type Strains, Phase III: the genomes of soil and plant-associated and newly described type strains.</title>
        <authorList>
            <person name="Whitman W.B."/>
            <person name="Woyke T."/>
            <person name="Klenk H.P."/>
            <person name="Zhou Y."/>
            <person name="Lilburn T.G."/>
            <person name="Beck B.J."/>
            <person name="De Vos P."/>
            <person name="Vandamme P."/>
            <person name="Eisen J.A."/>
            <person name="Garrity G."/>
            <person name="Hugenholtz P."/>
            <person name="Kyrpides N.C."/>
        </authorList>
    </citation>
    <scope>NUCLEOTIDE SEQUENCE [LARGE SCALE GENOMIC DNA]</scope>
    <source>
        <strain evidence="4 5">VKM Ac-2541</strain>
    </source>
</reference>
<dbReference type="SUPFAM" id="SSF48452">
    <property type="entry name" value="TPR-like"/>
    <property type="match status" value="1"/>
</dbReference>
<dbReference type="PROSITE" id="PS50043">
    <property type="entry name" value="HTH_LUXR_2"/>
    <property type="match status" value="1"/>
</dbReference>
<gene>
    <name evidence="4" type="ORF">EV646_108173</name>
</gene>
<dbReference type="InterPro" id="IPR000792">
    <property type="entry name" value="Tscrpt_reg_LuxR_C"/>
</dbReference>
<keyword evidence="2" id="KW-0067">ATP-binding</keyword>
<dbReference type="AlphaFoldDB" id="A0A4V2S3S2"/>
<dbReference type="Gene3D" id="1.10.10.10">
    <property type="entry name" value="Winged helix-like DNA-binding domain superfamily/Winged helix DNA-binding domain"/>
    <property type="match status" value="1"/>
</dbReference>
<dbReference type="Proteomes" id="UP000295573">
    <property type="component" value="Unassembled WGS sequence"/>
</dbReference>
<sequence length="902" mass="97048">MAEVVRGRDKELQAVAEFFDAVTAGPVGLVFEGDAGIGKTTVWNAAVAQARATGRVLVARPAKAESGLAFNVLTDLLEPVFDDVVADLPEPQDRALSIALLRVEPGPDRLDQRAVAAATVSVLRRLAANGPTVLAIDDLQWADPPSARVLAFALRRLAGLPVGLLACVRRGEPDGLADDVVRSIDRCRRIQVGRLGTETLRDLLEDRLDRRFTSRAMARIDRVADGNPFFALELAEAGDDPTLQVPDRLRRIVSDRIATLSDQARDALLVVAAAGTVEVELLPAAVLQEIAGIVDLHASKVTFRHPLFAAAVYDAAAPEQRRQVHARLAQLVTDVEERARHLALAAAGPDAAIADLLADAAEHARRRGAPETAADLVEHASALTPNDQADVRRRRTIQRAEYAFHAGDLAVARETLLAMLKEEADGPQRADALRLLGEIRYLGDSFSEGIQLLQEAMKHARGDSALEAEIELRLAFGTLSTADYDAAADHAHRALDLAEQAEEPALLAEALASVAGLDVLVGHSVDNVKIARALDLEDPHRPASFMMRPSRVAAYLEFYAGHLAASDRLLEALRRRTIDGGEETDLPYLDGYLIWSACWRGDLPAAAAYADEALDAAIRTGSESLRSAALGFAALPPAFAGDSALAESRAAEAIQLAGSTGRRLSVLWASWALALVALAQDDPKAAHDALGPLATDHAIAEPIRAFFVPDEITALVGIGELVTAERSLDQFEEAAVRMERSWALMLSDRCRALVLAAHGDLAAASSTMQAALTRCADLELRFEVARTYLMAGQLERRCRRRGAAAEYLGQARDLFDAAGAELWAARTRTELARLGQTRTDPAELTPTEARVAELTASGLTNREVAAKLFISAKTVEANLARVYRKLNIRTRAELGARLSRHP</sequence>
<dbReference type="GO" id="GO:0005737">
    <property type="term" value="C:cytoplasm"/>
    <property type="evidence" value="ECO:0007669"/>
    <property type="project" value="TreeGrafter"/>
</dbReference>
<evidence type="ECO:0000313" key="5">
    <source>
        <dbReference type="Proteomes" id="UP000295573"/>
    </source>
</evidence>
<dbReference type="Pfam" id="PF00196">
    <property type="entry name" value="GerE"/>
    <property type="match status" value="1"/>
</dbReference>
<proteinExistence type="predicted"/>
<dbReference type="SMART" id="SM00421">
    <property type="entry name" value="HTH_LUXR"/>
    <property type="match status" value="1"/>
</dbReference>